<dbReference type="EMBL" id="FRBC01000003">
    <property type="protein sequence ID" value="SHK39531.1"/>
    <property type="molecule type" value="Genomic_DNA"/>
</dbReference>
<evidence type="ECO:0000313" key="8">
    <source>
        <dbReference type="Proteomes" id="UP000184263"/>
    </source>
</evidence>
<feature type="domain" description="Nitroreductase" evidence="6">
    <location>
        <begin position="8"/>
        <end position="64"/>
    </location>
</feature>
<evidence type="ECO:0000259" key="6">
    <source>
        <dbReference type="Pfam" id="PF00881"/>
    </source>
</evidence>
<comment type="similarity">
    <text evidence="2">Belongs to the nitroreductase family.</text>
</comment>
<evidence type="ECO:0000256" key="4">
    <source>
        <dbReference type="ARBA" id="ARBA00022643"/>
    </source>
</evidence>
<proteinExistence type="inferred from homology"/>
<sequence>MDFMKLAQERFSVRKFTDQPVEQEKLDVILEAGRLAPTACNKQPQKVYVLQSEEALAKINGLCKCIFGAKTVLMITCDKNLEWQNPLEAGVYAGVQDISIAATHMMLAAWELGIGSCWVNYFAPSEIAKAFELPDNEQLVLLMPLGYAAEDAKPAPLHEASRDLKEMVQYL</sequence>
<evidence type="ECO:0000256" key="1">
    <source>
        <dbReference type="ARBA" id="ARBA00001917"/>
    </source>
</evidence>
<evidence type="ECO:0000256" key="5">
    <source>
        <dbReference type="ARBA" id="ARBA00023002"/>
    </source>
</evidence>
<dbReference type="InterPro" id="IPR000415">
    <property type="entry name" value="Nitroreductase-like"/>
</dbReference>
<protein>
    <submittedName>
        <fullName evidence="7">Nitroreductase</fullName>
    </submittedName>
</protein>
<dbReference type="SUPFAM" id="SSF55469">
    <property type="entry name" value="FMN-dependent nitroreductase-like"/>
    <property type="match status" value="1"/>
</dbReference>
<keyword evidence="3" id="KW-0285">Flavoprotein</keyword>
<keyword evidence="5" id="KW-0560">Oxidoreductase</keyword>
<keyword evidence="4" id="KW-0288">FMN</keyword>
<name>A0A1M6S4D1_SELRU</name>
<feature type="domain" description="Nitroreductase" evidence="6">
    <location>
        <begin position="66"/>
        <end position="147"/>
    </location>
</feature>
<dbReference type="PANTHER" id="PTHR43673:SF2">
    <property type="entry name" value="NITROREDUCTASE"/>
    <property type="match status" value="1"/>
</dbReference>
<gene>
    <name evidence="7" type="ORF">SAMN05216582_103104</name>
</gene>
<evidence type="ECO:0000256" key="3">
    <source>
        <dbReference type="ARBA" id="ARBA00022630"/>
    </source>
</evidence>
<evidence type="ECO:0000256" key="2">
    <source>
        <dbReference type="ARBA" id="ARBA00007118"/>
    </source>
</evidence>
<dbReference type="AlphaFoldDB" id="A0A1M6S4D1"/>
<dbReference type="Pfam" id="PF00881">
    <property type="entry name" value="Nitroreductase"/>
    <property type="match status" value="2"/>
</dbReference>
<dbReference type="Gene3D" id="3.40.109.10">
    <property type="entry name" value="NADH Oxidase"/>
    <property type="match status" value="1"/>
</dbReference>
<dbReference type="Proteomes" id="UP000184263">
    <property type="component" value="Unassembled WGS sequence"/>
</dbReference>
<dbReference type="OrthoDB" id="9812105at2"/>
<evidence type="ECO:0000313" key="7">
    <source>
        <dbReference type="EMBL" id="SHK39531.1"/>
    </source>
</evidence>
<dbReference type="RefSeq" id="WP_073088229.1">
    <property type="nucleotide sequence ID" value="NZ_FRBC01000003.1"/>
</dbReference>
<reference evidence="7 8" key="1">
    <citation type="submission" date="2016-11" db="EMBL/GenBank/DDBJ databases">
        <authorList>
            <person name="Jaros S."/>
            <person name="Januszkiewicz K."/>
            <person name="Wedrychowicz H."/>
        </authorList>
    </citation>
    <scope>NUCLEOTIDE SEQUENCE [LARGE SCALE GENOMIC DNA]</scope>
    <source>
        <strain evidence="7 8">HD4</strain>
    </source>
</reference>
<organism evidence="7 8">
    <name type="scientific">Selenomonas ruminantium</name>
    <dbReference type="NCBI Taxonomy" id="971"/>
    <lineage>
        <taxon>Bacteria</taxon>
        <taxon>Bacillati</taxon>
        <taxon>Bacillota</taxon>
        <taxon>Negativicutes</taxon>
        <taxon>Selenomonadales</taxon>
        <taxon>Selenomonadaceae</taxon>
        <taxon>Selenomonas</taxon>
    </lineage>
</organism>
<dbReference type="PANTHER" id="PTHR43673">
    <property type="entry name" value="NAD(P)H NITROREDUCTASE YDGI-RELATED"/>
    <property type="match status" value="1"/>
</dbReference>
<comment type="cofactor">
    <cofactor evidence="1">
        <name>FMN</name>
        <dbReference type="ChEBI" id="CHEBI:58210"/>
    </cofactor>
</comment>
<dbReference type="CDD" id="cd20609">
    <property type="entry name" value="nitroreductase"/>
    <property type="match status" value="1"/>
</dbReference>
<dbReference type="GO" id="GO:0016491">
    <property type="term" value="F:oxidoreductase activity"/>
    <property type="evidence" value="ECO:0007669"/>
    <property type="project" value="UniProtKB-KW"/>
</dbReference>
<accession>A0A1M6S4D1</accession>
<dbReference type="InterPro" id="IPR029479">
    <property type="entry name" value="Nitroreductase"/>
</dbReference>